<dbReference type="Proteomes" id="UP000223749">
    <property type="component" value="Chromosome"/>
</dbReference>
<evidence type="ECO:0000256" key="6">
    <source>
        <dbReference type="ARBA" id="ARBA00038076"/>
    </source>
</evidence>
<feature type="transmembrane region" description="Helical" evidence="7">
    <location>
        <begin position="21"/>
        <end position="43"/>
    </location>
</feature>
<feature type="transmembrane region" description="Helical" evidence="7">
    <location>
        <begin position="755"/>
        <end position="775"/>
    </location>
</feature>
<protein>
    <recommendedName>
        <fullName evidence="12">ABC transporter permease</fullName>
    </recommendedName>
</protein>
<evidence type="ECO:0000256" key="5">
    <source>
        <dbReference type="ARBA" id="ARBA00023136"/>
    </source>
</evidence>
<dbReference type="PANTHER" id="PTHR30572:SF4">
    <property type="entry name" value="ABC TRANSPORTER PERMEASE YTRF"/>
    <property type="match status" value="1"/>
</dbReference>
<dbReference type="KEGG" id="pgs:CPT03_11725"/>
<accession>A0A2D1U674</accession>
<feature type="transmembrane region" description="Helical" evidence="7">
    <location>
        <begin position="669"/>
        <end position="695"/>
    </location>
</feature>
<dbReference type="InterPro" id="IPR003838">
    <property type="entry name" value="ABC3_permease_C"/>
</dbReference>
<keyword evidence="4 7" id="KW-1133">Transmembrane helix</keyword>
<dbReference type="GO" id="GO:0005886">
    <property type="term" value="C:plasma membrane"/>
    <property type="evidence" value="ECO:0007669"/>
    <property type="project" value="UniProtKB-SubCell"/>
</dbReference>
<evidence type="ECO:0000259" key="8">
    <source>
        <dbReference type="Pfam" id="PF02687"/>
    </source>
</evidence>
<dbReference type="Pfam" id="PF02687">
    <property type="entry name" value="FtsX"/>
    <property type="match status" value="2"/>
</dbReference>
<organism evidence="10 11">
    <name type="scientific">Pedobacter ginsengisoli</name>
    <dbReference type="NCBI Taxonomy" id="363852"/>
    <lineage>
        <taxon>Bacteria</taxon>
        <taxon>Pseudomonadati</taxon>
        <taxon>Bacteroidota</taxon>
        <taxon>Sphingobacteriia</taxon>
        <taxon>Sphingobacteriales</taxon>
        <taxon>Sphingobacteriaceae</taxon>
        <taxon>Pedobacter</taxon>
    </lineage>
</organism>
<dbReference type="GO" id="GO:0022857">
    <property type="term" value="F:transmembrane transporter activity"/>
    <property type="evidence" value="ECO:0007669"/>
    <property type="project" value="TreeGrafter"/>
</dbReference>
<name>A0A2D1U674_9SPHI</name>
<dbReference type="AlphaFoldDB" id="A0A2D1U674"/>
<feature type="transmembrane region" description="Helical" evidence="7">
    <location>
        <begin position="716"/>
        <end position="735"/>
    </location>
</feature>
<feature type="transmembrane region" description="Helical" evidence="7">
    <location>
        <begin position="419"/>
        <end position="442"/>
    </location>
</feature>
<dbReference type="OrthoDB" id="1451596at2"/>
<dbReference type="EMBL" id="CP024091">
    <property type="protein sequence ID" value="ATP57095.1"/>
    <property type="molecule type" value="Genomic_DNA"/>
</dbReference>
<evidence type="ECO:0000256" key="2">
    <source>
        <dbReference type="ARBA" id="ARBA00022475"/>
    </source>
</evidence>
<dbReference type="RefSeq" id="WP_099439024.1">
    <property type="nucleotide sequence ID" value="NZ_CP024091.1"/>
</dbReference>
<feature type="transmembrane region" description="Helical" evidence="7">
    <location>
        <begin position="281"/>
        <end position="307"/>
    </location>
</feature>
<keyword evidence="3 7" id="KW-0812">Transmembrane</keyword>
<feature type="transmembrane region" description="Helical" evidence="7">
    <location>
        <begin position="375"/>
        <end position="398"/>
    </location>
</feature>
<feature type="domain" description="ABC3 transporter permease C-terminal" evidence="8">
    <location>
        <begin position="288"/>
        <end position="400"/>
    </location>
</feature>
<feature type="domain" description="ABC3 transporter permease C-terminal" evidence="8">
    <location>
        <begin position="672"/>
        <end position="785"/>
    </location>
</feature>
<feature type="transmembrane region" description="Helical" evidence="7">
    <location>
        <begin position="328"/>
        <end position="355"/>
    </location>
</feature>
<evidence type="ECO:0000259" key="9">
    <source>
        <dbReference type="Pfam" id="PF12704"/>
    </source>
</evidence>
<evidence type="ECO:0000256" key="7">
    <source>
        <dbReference type="SAM" id="Phobius"/>
    </source>
</evidence>
<dbReference type="PANTHER" id="PTHR30572">
    <property type="entry name" value="MEMBRANE COMPONENT OF TRANSPORTER-RELATED"/>
    <property type="match status" value="1"/>
</dbReference>
<dbReference type="Pfam" id="PF12704">
    <property type="entry name" value="MacB_PCD"/>
    <property type="match status" value="2"/>
</dbReference>
<gene>
    <name evidence="10" type="ORF">CPT03_11725</name>
</gene>
<comment type="subcellular location">
    <subcellularLocation>
        <location evidence="1">Cell membrane</location>
        <topology evidence="1">Multi-pass membrane protein</topology>
    </subcellularLocation>
</comment>
<evidence type="ECO:0000313" key="11">
    <source>
        <dbReference type="Proteomes" id="UP000223749"/>
    </source>
</evidence>
<reference evidence="10 11" key="1">
    <citation type="submission" date="2017-10" db="EMBL/GenBank/DDBJ databases">
        <title>Whole genome of Pedobacter ginsengisoli T01R-27 isolated from tomato rhizosphere.</title>
        <authorList>
            <person name="Weon H.-Y."/>
            <person name="Lee S.A."/>
            <person name="Sang M.K."/>
            <person name="Song J."/>
        </authorList>
    </citation>
    <scope>NUCLEOTIDE SEQUENCE [LARGE SCALE GENOMIC DNA]</scope>
    <source>
        <strain evidence="10 11">T01R-27</strain>
    </source>
</reference>
<dbReference type="InterPro" id="IPR050250">
    <property type="entry name" value="Macrolide_Exporter_MacB"/>
</dbReference>
<keyword evidence="2" id="KW-1003">Cell membrane</keyword>
<evidence type="ECO:0000256" key="4">
    <source>
        <dbReference type="ARBA" id="ARBA00022989"/>
    </source>
</evidence>
<comment type="similarity">
    <text evidence="6">Belongs to the ABC-4 integral membrane protein family.</text>
</comment>
<evidence type="ECO:0000313" key="10">
    <source>
        <dbReference type="EMBL" id="ATP57095.1"/>
    </source>
</evidence>
<proteinExistence type="inferred from homology"/>
<dbReference type="InterPro" id="IPR025857">
    <property type="entry name" value="MacB_PCD"/>
</dbReference>
<evidence type="ECO:0000256" key="1">
    <source>
        <dbReference type="ARBA" id="ARBA00004651"/>
    </source>
</evidence>
<keyword evidence="5 7" id="KW-0472">Membrane</keyword>
<evidence type="ECO:0000256" key="3">
    <source>
        <dbReference type="ARBA" id="ARBA00022692"/>
    </source>
</evidence>
<keyword evidence="11" id="KW-1185">Reference proteome</keyword>
<feature type="domain" description="MacB-like periplasmic core" evidence="9">
    <location>
        <begin position="20"/>
        <end position="235"/>
    </location>
</feature>
<feature type="domain" description="MacB-like periplasmic core" evidence="9">
    <location>
        <begin position="431"/>
        <end position="604"/>
    </location>
</feature>
<evidence type="ECO:0008006" key="12">
    <source>
        <dbReference type="Google" id="ProtNLM"/>
    </source>
</evidence>
<sequence length="792" mass="89276">MFKLNFKIALRNLWKNKVYTAINVGGLSIALAAFIVVILYVTYETSYDKDVPNYARIYQVGRSLPDFKTEYTPAPLAKAIKDHFPEVEAVGRTKSIPFEFPMTTDHGRVYTTKALQLDQETAKMFNIVPTNGPDEEKDLKLNMYIPELFRKQLFPDPKTTFPQFVMLGPKAAAQQEVVNGTIDRVDQHSNLKFDIIAIGRDIAFNDQDYGTNNHNTYIQVKQGTDVLALEKKIDQLYKKELIKAGVPANDRRIAGRSVIFLDALKNLHLKPIAGNDTNYKVVMALLGLSILILIIACINFTNLSIVLATKRAKEVGIKKVMGAYRLNLTFQFIAEIFMQCFIALVLALVLAEVMLPLFNSIFSTPLSIWKGVSSLAWQLPLILVIVTLISGIYPSMVLSGYKPVQVLKGNFQTSYKTLWLRNFLLIGQFGIAIIFIVGLLVVSSQLKYMRAEDTGFKPDQVLYIKNIVLFRDPASFEPLREKITKIPGVNNVTISSNLPDGSKPGTNTYKVDGKEATIDFIFTDYNYFETLGIELKEGRFFSKEFKSDEENGAIINETAVARYGLVNPIGKTIHGCGMDYKIVGVIKDFKSQGFERAVDPTIYTVKNPCSFSKDKILINVDQSRMSLVIAELKKQWPDINKTDGDDFRYEFVNELYGRLFKKQEQLQSVFLFAATLTIFIALLGLFAFSAFTIASRVKEISIRKILGATDFDVYRLLNSYFVWIVLVANLIAWPAAYLLARKWLDTFAYRIEMPLIPFITAAAISTIITVLTVSIQARKAVRTNPAVALKYE</sequence>